<dbReference type="HOGENOM" id="CLU_423987_0_0_1"/>
<dbReference type="GO" id="GO:0030473">
    <property type="term" value="P:nuclear migration along microtubule"/>
    <property type="evidence" value="ECO:0007669"/>
    <property type="project" value="TreeGrafter"/>
</dbReference>
<name>A5E1Q8_LODEL</name>
<sequence length="790" mass="89718">MTSVTGRSTTFKLSYLLNSVPNFSFFDELINITAPNQRILVQLLQHDIFKINKILDDIILYLNDLVSTANKISQVSRDIDEMLPWYLEGKLSVIDLLRNLDSIDSIISRLLFLLENQDYDTDGDPHIQVNQSLIRKFEESSDLLLDVKKSLIMLKKNLDIAINYHELMDMVIKSLKDEIEDCINIVVQLRSYKLTSPRKVLPKFSLNAIVSKMQVHNFTSGMFISNSTNSASNSNTIISATTSTPQSPSVSKSIKLPTFNDLDENIYEEYLLLEEKVSPLNISLDIVPSKIEEFNTLCSHSAFIVSKEKVLLAYETMLDKWHFLKGQMKIMKHESIDLTWNEVFNYLVAQTTHECGKLIELFGHLDTAKSAEALSLAGDEIGDKYKACSNSIQLTQKAIQENIITDDSIVAQFYETLQPRWMEVNELITQSKAKTESIESSTRTIQLPKRNTSSGLRPFQIGSRNSSLNNERPISNGLGIDFNVDVETVTIPLSVQKKDKVIDFFQKNIKIKHKNKNNAFHQINNFNNSDEDDNDEENDGDNGGDDNNHNADHEQDVKPQGKNLKSTLVDAFEALKIDNKDIEERTLVSSPPAPSNVADAKLNRERCATFDANVYFENILNSSVRKPSRLPRISINYIQHGYPVITKRRGYTKIPEINASHPVFQSPYKQRGRSRGSSQSQIQGQRQGQNQNHSPHSTNHHHIIQNDIQSSPYSRQNNPFRDYSSRIGSTATVIGRPNSLLNEMNIPNLTYSRRLSYNSTSPERPPSSLGSRYDDENLLRALSESRPIWK</sequence>
<evidence type="ECO:0000313" key="3">
    <source>
        <dbReference type="Proteomes" id="UP000001996"/>
    </source>
</evidence>
<proteinExistence type="predicted"/>
<dbReference type="GeneID" id="5232297"/>
<dbReference type="PANTHER" id="PTHR37271:SF1">
    <property type="entry name" value="KARYOGAMY PROTEIN KAR9"/>
    <property type="match status" value="1"/>
</dbReference>
<protein>
    <recommendedName>
        <fullName evidence="4">Karyogamy protein</fullName>
    </recommendedName>
</protein>
<evidence type="ECO:0000313" key="2">
    <source>
        <dbReference type="EMBL" id="EDK45366.1"/>
    </source>
</evidence>
<dbReference type="FunCoup" id="A5E1Q8">
    <property type="interactions" value="34"/>
</dbReference>
<feature type="compositionally biased region" description="Basic and acidic residues" evidence="1">
    <location>
        <begin position="546"/>
        <end position="559"/>
    </location>
</feature>
<organism evidence="2 3">
    <name type="scientific">Lodderomyces elongisporus (strain ATCC 11503 / CBS 2605 / JCM 1781 / NBRC 1676 / NRRL YB-4239)</name>
    <name type="common">Yeast</name>
    <name type="synonym">Saccharomyces elongisporus</name>
    <dbReference type="NCBI Taxonomy" id="379508"/>
    <lineage>
        <taxon>Eukaryota</taxon>
        <taxon>Fungi</taxon>
        <taxon>Dikarya</taxon>
        <taxon>Ascomycota</taxon>
        <taxon>Saccharomycotina</taxon>
        <taxon>Pichiomycetes</taxon>
        <taxon>Debaryomycetaceae</taxon>
        <taxon>Candida/Lodderomyces clade</taxon>
        <taxon>Lodderomyces</taxon>
    </lineage>
</organism>
<dbReference type="OrthoDB" id="5559380at2759"/>
<dbReference type="InterPro" id="IPR013889">
    <property type="entry name" value="Karyogamy_KAR9"/>
</dbReference>
<feature type="region of interest" description="Disordered" evidence="1">
    <location>
        <begin position="657"/>
        <end position="700"/>
    </location>
</feature>
<reference evidence="2 3" key="1">
    <citation type="journal article" date="2009" name="Nature">
        <title>Evolution of pathogenicity and sexual reproduction in eight Candida genomes.</title>
        <authorList>
            <person name="Butler G."/>
            <person name="Rasmussen M.D."/>
            <person name="Lin M.F."/>
            <person name="Santos M.A."/>
            <person name="Sakthikumar S."/>
            <person name="Munro C.A."/>
            <person name="Rheinbay E."/>
            <person name="Grabherr M."/>
            <person name="Forche A."/>
            <person name="Reedy J.L."/>
            <person name="Agrafioti I."/>
            <person name="Arnaud M.B."/>
            <person name="Bates S."/>
            <person name="Brown A.J."/>
            <person name="Brunke S."/>
            <person name="Costanzo M.C."/>
            <person name="Fitzpatrick D.A."/>
            <person name="de Groot P.W."/>
            <person name="Harris D."/>
            <person name="Hoyer L.L."/>
            <person name="Hube B."/>
            <person name="Klis F.M."/>
            <person name="Kodira C."/>
            <person name="Lennard N."/>
            <person name="Logue M.E."/>
            <person name="Martin R."/>
            <person name="Neiman A.M."/>
            <person name="Nikolaou E."/>
            <person name="Quail M.A."/>
            <person name="Quinn J."/>
            <person name="Santos M.C."/>
            <person name="Schmitzberger F.F."/>
            <person name="Sherlock G."/>
            <person name="Shah P."/>
            <person name="Silverstein K.A."/>
            <person name="Skrzypek M.S."/>
            <person name="Soll D."/>
            <person name="Staggs R."/>
            <person name="Stansfield I."/>
            <person name="Stumpf M.P."/>
            <person name="Sudbery P.E."/>
            <person name="Srikantha T."/>
            <person name="Zeng Q."/>
            <person name="Berman J."/>
            <person name="Berriman M."/>
            <person name="Heitman J."/>
            <person name="Gow N.A."/>
            <person name="Lorenz M.C."/>
            <person name="Birren B.W."/>
            <person name="Kellis M."/>
            <person name="Cuomo C.A."/>
        </authorList>
    </citation>
    <scope>NUCLEOTIDE SEQUENCE [LARGE SCALE GENOMIC DNA]</scope>
    <source>
        <strain evidence="3">ATCC 11503 / BCRC 21390 / CBS 2605 / JCM 1781 / NBRC 1676 / NRRL YB-4239</strain>
    </source>
</reference>
<dbReference type="VEuPathDB" id="FungiDB:LELG_03545"/>
<accession>A5E1Q8</accession>
<feature type="compositionally biased region" description="Polar residues" evidence="1">
    <location>
        <begin position="439"/>
        <end position="455"/>
    </location>
</feature>
<dbReference type="GO" id="GO:0005816">
    <property type="term" value="C:spindle pole body"/>
    <property type="evidence" value="ECO:0007669"/>
    <property type="project" value="TreeGrafter"/>
</dbReference>
<dbReference type="OMA" id="INVKWNE"/>
<dbReference type="Pfam" id="PF08580">
    <property type="entry name" value="KAR9"/>
    <property type="match status" value="2"/>
</dbReference>
<dbReference type="GO" id="GO:0031578">
    <property type="term" value="P:mitotic spindle orientation checkpoint signaling"/>
    <property type="evidence" value="ECO:0007669"/>
    <property type="project" value="TreeGrafter"/>
</dbReference>
<dbReference type="KEGG" id="lel:PVL30_003033"/>
<evidence type="ECO:0000256" key="1">
    <source>
        <dbReference type="SAM" id="MobiDB-lite"/>
    </source>
</evidence>
<dbReference type="GO" id="GO:0005938">
    <property type="term" value="C:cell cortex"/>
    <property type="evidence" value="ECO:0007669"/>
    <property type="project" value="TreeGrafter"/>
</dbReference>
<feature type="compositionally biased region" description="Acidic residues" evidence="1">
    <location>
        <begin position="529"/>
        <end position="544"/>
    </location>
</feature>
<dbReference type="STRING" id="379508.A5E1Q8"/>
<dbReference type="eggNOG" id="ENOG502QRQ1">
    <property type="taxonomic scope" value="Eukaryota"/>
</dbReference>
<feature type="region of interest" description="Disordered" evidence="1">
    <location>
        <begin position="439"/>
        <end position="471"/>
    </location>
</feature>
<dbReference type="AlphaFoldDB" id="A5E1Q8"/>
<keyword evidence="3" id="KW-1185">Reference proteome</keyword>
<feature type="compositionally biased region" description="Low complexity" evidence="1">
    <location>
        <begin position="675"/>
        <end position="689"/>
    </location>
</feature>
<dbReference type="InParanoid" id="A5E1Q8"/>
<feature type="region of interest" description="Disordered" evidence="1">
    <location>
        <begin position="520"/>
        <end position="563"/>
    </location>
</feature>
<dbReference type="GO" id="GO:0051293">
    <property type="term" value="P:establishment of spindle localization"/>
    <property type="evidence" value="ECO:0007669"/>
    <property type="project" value="TreeGrafter"/>
</dbReference>
<dbReference type="PANTHER" id="PTHR37271">
    <property type="entry name" value="KARYOGAMY PROTEIN KAR9"/>
    <property type="match status" value="1"/>
</dbReference>
<dbReference type="Proteomes" id="UP000001996">
    <property type="component" value="Unassembled WGS sequence"/>
</dbReference>
<feature type="compositionally biased region" description="Polar residues" evidence="1">
    <location>
        <begin position="462"/>
        <end position="471"/>
    </location>
</feature>
<dbReference type="EMBL" id="CH981527">
    <property type="protein sequence ID" value="EDK45366.1"/>
    <property type="molecule type" value="Genomic_DNA"/>
</dbReference>
<dbReference type="GO" id="GO:0043332">
    <property type="term" value="C:mating projection tip"/>
    <property type="evidence" value="ECO:0007669"/>
    <property type="project" value="TreeGrafter"/>
</dbReference>
<gene>
    <name evidence="2" type="ORF">LELG_03545</name>
</gene>
<evidence type="ECO:0008006" key="4">
    <source>
        <dbReference type="Google" id="ProtNLM"/>
    </source>
</evidence>